<dbReference type="GO" id="GO:0055085">
    <property type="term" value="P:transmembrane transport"/>
    <property type="evidence" value="ECO:0007669"/>
    <property type="project" value="InterPro"/>
</dbReference>
<organism evidence="9">
    <name type="scientific">Propionibacterium freudenreichii subsp. freudenreichii</name>
    <dbReference type="NCBI Taxonomy" id="66712"/>
    <lineage>
        <taxon>Bacteria</taxon>
        <taxon>Bacillati</taxon>
        <taxon>Actinomycetota</taxon>
        <taxon>Actinomycetes</taxon>
        <taxon>Propionibacteriales</taxon>
        <taxon>Propionibacteriaceae</taxon>
        <taxon>Propionibacterium</taxon>
    </lineage>
</organism>
<dbReference type="Pfam" id="PF00528">
    <property type="entry name" value="BPD_transp_1"/>
    <property type="match status" value="1"/>
</dbReference>
<keyword evidence="3" id="KW-1003">Cell membrane</keyword>
<protein>
    <submittedName>
        <fullName evidence="9">Permease component of ABC-type nitrate/sulfonate/bicarbonate transport system</fullName>
    </submittedName>
</protein>
<evidence type="ECO:0000256" key="7">
    <source>
        <dbReference type="RuleBase" id="RU363032"/>
    </source>
</evidence>
<dbReference type="InterPro" id="IPR000515">
    <property type="entry name" value="MetI-like"/>
</dbReference>
<keyword evidence="2 7" id="KW-0813">Transport</keyword>
<sequence>MSATLAGRLTTPLVPVADRRWARYLVPVLVPALLVAIYQLISGSSPYLPGIGEIAAASRQMWTGAGFSANVVPSLTNLAVGYLAGLVLGLAVGVALGRAVVLRELLAPVIAFGLNLPGVAMLPVFLIAFGIGPRMQQGVIAFAVFFVVVINTTAGVRNTDPLLVDMARVYRLPRWRRICQVILPAASVSVLAGARVGLSAALLVMVVGEMVGASNGIGAQTLLAQQNFDYAQMWAGIVLLAALGIVLNLGFLAAERRLTHRLRLPAANLQETS</sequence>
<keyword evidence="5 7" id="KW-1133">Transmembrane helix</keyword>
<dbReference type="SUPFAM" id="SSF161098">
    <property type="entry name" value="MetI-like"/>
    <property type="match status" value="1"/>
</dbReference>
<dbReference type="Gene3D" id="1.10.3720.10">
    <property type="entry name" value="MetI-like"/>
    <property type="match status" value="1"/>
</dbReference>
<feature type="transmembrane region" description="Helical" evidence="7">
    <location>
        <begin position="109"/>
        <end position="132"/>
    </location>
</feature>
<evidence type="ECO:0000259" key="8">
    <source>
        <dbReference type="PROSITE" id="PS50928"/>
    </source>
</evidence>
<evidence type="ECO:0000256" key="4">
    <source>
        <dbReference type="ARBA" id="ARBA00022692"/>
    </source>
</evidence>
<dbReference type="CDD" id="cd06261">
    <property type="entry name" value="TM_PBP2"/>
    <property type="match status" value="1"/>
</dbReference>
<feature type="transmembrane region" description="Helical" evidence="7">
    <location>
        <begin position="79"/>
        <end position="97"/>
    </location>
</feature>
<name>A0A0B7NZF2_PROFF</name>
<dbReference type="InterPro" id="IPR035906">
    <property type="entry name" value="MetI-like_sf"/>
</dbReference>
<dbReference type="PANTHER" id="PTHR30151:SF38">
    <property type="entry name" value="ALIPHATIC SULFONATES TRANSPORT PERMEASE PROTEIN SSUC-RELATED"/>
    <property type="match status" value="1"/>
</dbReference>
<gene>
    <name evidence="9" type="primary">ssuC</name>
    <name evidence="9" type="ORF">PFCIRM138_09735</name>
</gene>
<dbReference type="AlphaFoldDB" id="A0A0B7NZF2"/>
<accession>A0A0B7NZF2</accession>
<keyword evidence="6 7" id="KW-0472">Membrane</keyword>
<feature type="transmembrane region" description="Helical" evidence="7">
    <location>
        <begin position="178"/>
        <end position="206"/>
    </location>
</feature>
<reference evidence="9" key="1">
    <citation type="submission" date="2014-08" db="EMBL/GenBank/DDBJ databases">
        <authorList>
            <person name="Falentin Helene"/>
        </authorList>
    </citation>
    <scope>NUCLEOTIDE SEQUENCE</scope>
</reference>
<proteinExistence type="inferred from homology"/>
<dbReference type="PROSITE" id="PS50928">
    <property type="entry name" value="ABC_TM1"/>
    <property type="match status" value="1"/>
</dbReference>
<evidence type="ECO:0000256" key="3">
    <source>
        <dbReference type="ARBA" id="ARBA00022475"/>
    </source>
</evidence>
<keyword evidence="4 7" id="KW-0812">Transmembrane</keyword>
<comment type="similarity">
    <text evidence="7">Belongs to the binding-protein-dependent transport system permease family.</text>
</comment>
<evidence type="ECO:0000256" key="5">
    <source>
        <dbReference type="ARBA" id="ARBA00022989"/>
    </source>
</evidence>
<feature type="transmembrane region" description="Helical" evidence="7">
    <location>
        <begin position="138"/>
        <end position="157"/>
    </location>
</feature>
<evidence type="ECO:0000256" key="1">
    <source>
        <dbReference type="ARBA" id="ARBA00004651"/>
    </source>
</evidence>
<feature type="domain" description="ABC transmembrane type-1" evidence="8">
    <location>
        <begin position="71"/>
        <end position="251"/>
    </location>
</feature>
<feature type="transmembrane region" description="Helical" evidence="7">
    <location>
        <begin position="21"/>
        <end position="41"/>
    </location>
</feature>
<comment type="subcellular location">
    <subcellularLocation>
        <location evidence="1 7">Cell membrane</location>
        <topology evidence="1 7">Multi-pass membrane protein</topology>
    </subcellularLocation>
</comment>
<evidence type="ECO:0000256" key="2">
    <source>
        <dbReference type="ARBA" id="ARBA00022448"/>
    </source>
</evidence>
<evidence type="ECO:0000313" key="9">
    <source>
        <dbReference type="EMBL" id="CEP26754.1"/>
    </source>
</evidence>
<feature type="transmembrane region" description="Helical" evidence="7">
    <location>
        <begin position="233"/>
        <end position="254"/>
    </location>
</feature>
<dbReference type="GO" id="GO:0005886">
    <property type="term" value="C:plasma membrane"/>
    <property type="evidence" value="ECO:0007669"/>
    <property type="project" value="UniProtKB-SubCell"/>
</dbReference>
<dbReference type="PANTHER" id="PTHR30151">
    <property type="entry name" value="ALKANE SULFONATE ABC TRANSPORTER-RELATED, MEMBRANE SUBUNIT"/>
    <property type="match status" value="1"/>
</dbReference>
<dbReference type="EMBL" id="LM676424">
    <property type="protein sequence ID" value="CEP26754.1"/>
    <property type="molecule type" value="Genomic_DNA"/>
</dbReference>
<evidence type="ECO:0000256" key="6">
    <source>
        <dbReference type="ARBA" id="ARBA00023136"/>
    </source>
</evidence>